<dbReference type="Pfam" id="PF07661">
    <property type="entry name" value="MORN_2"/>
    <property type="match status" value="3"/>
</dbReference>
<keyword evidence="2" id="KW-1185">Reference proteome</keyword>
<dbReference type="Proteomes" id="UP000474778">
    <property type="component" value="Unassembled WGS sequence"/>
</dbReference>
<dbReference type="PANTHER" id="PTHR33706">
    <property type="entry name" value="MORN VARIANT REPEAT PROTEIN"/>
    <property type="match status" value="1"/>
</dbReference>
<evidence type="ECO:0000313" key="2">
    <source>
        <dbReference type="Proteomes" id="UP000474778"/>
    </source>
</evidence>
<dbReference type="PANTHER" id="PTHR33706:SF1">
    <property type="entry name" value="TPR REPEAT PROTEIN"/>
    <property type="match status" value="1"/>
</dbReference>
<reference evidence="1 2" key="1">
    <citation type="submission" date="2019-12" db="EMBL/GenBank/DDBJ databases">
        <title>Shewanella insulae sp. nov., isolated from a tidal flat.</title>
        <authorList>
            <person name="Yoon J.-H."/>
        </authorList>
    </citation>
    <scope>NUCLEOTIDE SEQUENCE [LARGE SCALE GENOMIC DNA]</scope>
    <source>
        <strain evidence="1 2">JBTF-M18</strain>
    </source>
</reference>
<protein>
    <recommendedName>
        <fullName evidence="3">Toxin-antitoxin system YwqK family antitoxin</fullName>
    </recommendedName>
</protein>
<gene>
    <name evidence="1" type="ORF">GNT65_06605</name>
</gene>
<evidence type="ECO:0000313" key="1">
    <source>
        <dbReference type="EMBL" id="MXR68347.1"/>
    </source>
</evidence>
<accession>A0A6L7HVH0</accession>
<sequence>MSNALENVDGRFHLRGEVEPYSGKAKYFADQGWLKQQAMLSQGKLNGELLDFYESGAVEAVTHYVDGQITGVTRVYLEDGTLNKEIPYQDGLKEGTEKHYSFEGGLLSASIEYRQGKRNGWSTTYWDSDRLRNRIHYVDDLRDGLWQQYSFGKVVIEGPMVKDKEEGEWRSYFQDTDILKGIAHFKAGQLDGEVTEFYQNGAKECVEYYDSGNRVGTWSRFYDDGSLELVKNYRDDKLHGSYREHHRNGPLAWEGQYQNGEKVGIWRRFSPDGQLISEHEEQRVRLETDNVASDE</sequence>
<dbReference type="RefSeq" id="WP_160794552.1">
    <property type="nucleotide sequence ID" value="NZ_WRPA01000004.1"/>
</dbReference>
<dbReference type="EMBL" id="WRPA01000004">
    <property type="protein sequence ID" value="MXR68347.1"/>
    <property type="molecule type" value="Genomic_DNA"/>
</dbReference>
<evidence type="ECO:0008006" key="3">
    <source>
        <dbReference type="Google" id="ProtNLM"/>
    </source>
</evidence>
<comment type="caution">
    <text evidence="1">The sequence shown here is derived from an EMBL/GenBank/DDBJ whole genome shotgun (WGS) entry which is preliminary data.</text>
</comment>
<proteinExistence type="predicted"/>
<dbReference type="Gene3D" id="3.90.930.1">
    <property type="match status" value="2"/>
</dbReference>
<dbReference type="AlphaFoldDB" id="A0A6L7HVH0"/>
<dbReference type="InterPro" id="IPR011652">
    <property type="entry name" value="MORN_2"/>
</dbReference>
<organism evidence="1 2">
    <name type="scientific">Shewanella insulae</name>
    <dbReference type="NCBI Taxonomy" id="2681496"/>
    <lineage>
        <taxon>Bacteria</taxon>
        <taxon>Pseudomonadati</taxon>
        <taxon>Pseudomonadota</taxon>
        <taxon>Gammaproteobacteria</taxon>
        <taxon>Alteromonadales</taxon>
        <taxon>Shewanellaceae</taxon>
        <taxon>Shewanella</taxon>
    </lineage>
</organism>
<dbReference type="SUPFAM" id="SSF82185">
    <property type="entry name" value="Histone H3 K4-specific methyltransferase SET7/9 N-terminal domain"/>
    <property type="match status" value="2"/>
</dbReference>
<name>A0A6L7HVH0_9GAMM</name>
<dbReference type="Gene3D" id="2.20.110.10">
    <property type="entry name" value="Histone H3 K4-specific methyltransferase SET7/9 N-terminal domain"/>
    <property type="match status" value="1"/>
</dbReference>